<evidence type="ECO:0000313" key="2">
    <source>
        <dbReference type="EMBL" id="MEN2787245.1"/>
    </source>
</evidence>
<dbReference type="RefSeq" id="WP_380807967.1">
    <property type="nucleotide sequence ID" value="NZ_JBHRXL010000002.1"/>
</dbReference>
<organism evidence="2 3">
    <name type="scientific">Sphingomonas qilianensis</name>
    <dbReference type="NCBI Taxonomy" id="1736690"/>
    <lineage>
        <taxon>Bacteria</taxon>
        <taxon>Pseudomonadati</taxon>
        <taxon>Pseudomonadota</taxon>
        <taxon>Alphaproteobacteria</taxon>
        <taxon>Sphingomonadales</taxon>
        <taxon>Sphingomonadaceae</taxon>
        <taxon>Sphingomonas</taxon>
    </lineage>
</organism>
<evidence type="ECO:0000259" key="1">
    <source>
        <dbReference type="PROSITE" id="PS50851"/>
    </source>
</evidence>
<dbReference type="Pfam" id="PF01584">
    <property type="entry name" value="CheW"/>
    <property type="match status" value="3"/>
</dbReference>
<protein>
    <submittedName>
        <fullName evidence="2">Chemotaxis protein CheW</fullName>
    </submittedName>
</protein>
<dbReference type="PANTHER" id="PTHR22617:SF23">
    <property type="entry name" value="CHEMOTAXIS PROTEIN CHEW"/>
    <property type="match status" value="1"/>
</dbReference>
<comment type="caution">
    <text evidence="2">The sequence shown here is derived from an EMBL/GenBank/DDBJ whole genome shotgun (WGS) entry which is preliminary data.</text>
</comment>
<dbReference type="Gene3D" id="2.40.50.180">
    <property type="entry name" value="CheA-289, Domain 4"/>
    <property type="match status" value="3"/>
</dbReference>
<feature type="domain" description="CheW-like" evidence="1">
    <location>
        <begin position="141"/>
        <end position="281"/>
    </location>
</feature>
<reference evidence="2 3" key="1">
    <citation type="submission" date="2024-05" db="EMBL/GenBank/DDBJ databases">
        <authorList>
            <person name="Liu Q."/>
            <person name="Xin Y.-H."/>
        </authorList>
    </citation>
    <scope>NUCLEOTIDE SEQUENCE [LARGE SCALE GENOMIC DNA]</scope>
    <source>
        <strain evidence="2 3">CGMCC 1.15349</strain>
    </source>
</reference>
<dbReference type="InterPro" id="IPR039315">
    <property type="entry name" value="CheW"/>
</dbReference>
<proteinExistence type="predicted"/>
<dbReference type="SMART" id="SM00260">
    <property type="entry name" value="CheW"/>
    <property type="match status" value="3"/>
</dbReference>
<gene>
    <name evidence="2" type="ORF">ABC969_12545</name>
</gene>
<dbReference type="InterPro" id="IPR036061">
    <property type="entry name" value="CheW-like_dom_sf"/>
</dbReference>
<dbReference type="Proteomes" id="UP001404104">
    <property type="component" value="Unassembled WGS sequence"/>
</dbReference>
<accession>A0ABU9XUM5</accession>
<evidence type="ECO:0000313" key="3">
    <source>
        <dbReference type="Proteomes" id="UP001404104"/>
    </source>
</evidence>
<dbReference type="EMBL" id="JBDIMF010000005">
    <property type="protein sequence ID" value="MEN2787245.1"/>
    <property type="molecule type" value="Genomic_DNA"/>
</dbReference>
<keyword evidence="3" id="KW-1185">Reference proteome</keyword>
<dbReference type="SUPFAM" id="SSF50341">
    <property type="entry name" value="CheW-like"/>
    <property type="match status" value="3"/>
</dbReference>
<dbReference type="InterPro" id="IPR002545">
    <property type="entry name" value="CheW-lke_dom"/>
</dbReference>
<dbReference type="PANTHER" id="PTHR22617">
    <property type="entry name" value="CHEMOTAXIS SENSOR HISTIDINE KINASE-RELATED"/>
    <property type="match status" value="1"/>
</dbReference>
<dbReference type="Gene3D" id="2.30.30.40">
    <property type="entry name" value="SH3 Domains"/>
    <property type="match status" value="2"/>
</dbReference>
<feature type="domain" description="CheW-like" evidence="1">
    <location>
        <begin position="6"/>
        <end position="142"/>
    </location>
</feature>
<name>A0ABU9XUM5_9SPHN</name>
<dbReference type="PROSITE" id="PS50851">
    <property type="entry name" value="CHEW"/>
    <property type="match status" value="3"/>
</dbReference>
<feature type="domain" description="CheW-like" evidence="1">
    <location>
        <begin position="302"/>
        <end position="437"/>
    </location>
</feature>
<sequence length="450" mass="46441">MPAAHAEQVLTFRVADALYAIPASTVREVLRRPSATPVPHAPASLIGLGNVRGTALPLISLAVLLGQPARDGGRVIVLEQAELVGMLVDEVSAVVAAGAVPAQVLDLPALLDKAFGAARSATRDARVAPIAAPPAADAIAQIALLSVLVGGQEFALPLHEIDAVTRLPADIALSSSAETAIVDSDHTLPLLSLRLLLGLQHAPQAARPQVVSVQIGGRSIGLIVDAVGAVLRVAESIIDPLPTVLSRGPGDAQIQAVCRLDQGRRLVSILAVDHLLQEGLAQQIAAQQRAETTTAAVAPIDSDAFLTFQLGHDDVALPIAAVAEVRMLPARLTRLPRTPDCVAGALNLRGQVIPIIDQHRRLLGGAGTGKRRRVVVVALGERKAGFIVDRVAGICHVPRDAVRPAPELGEGTRAFGRAGAGLTQILDPKVLLRGAEHDLGGASGAGVPVS</sequence>